<evidence type="ECO:0000313" key="5">
    <source>
        <dbReference type="EMBL" id="TDP72771.1"/>
    </source>
</evidence>
<comment type="caution">
    <text evidence="5">The sequence shown here is derived from an EMBL/GenBank/DDBJ whole genome shotgun (WGS) entry which is preliminary data.</text>
</comment>
<evidence type="ECO:0000256" key="1">
    <source>
        <dbReference type="ARBA" id="ARBA00005568"/>
    </source>
</evidence>
<dbReference type="InterPro" id="IPR005000">
    <property type="entry name" value="Aldolase/citrate-lyase_domain"/>
</dbReference>
<keyword evidence="2" id="KW-0479">Metal-binding</keyword>
<dbReference type="RefSeq" id="WP_133700215.1">
    <property type="nucleotide sequence ID" value="NZ_SNXS01000002.1"/>
</dbReference>
<dbReference type="InterPro" id="IPR040442">
    <property type="entry name" value="Pyrv_kinase-like_dom_sf"/>
</dbReference>
<evidence type="ECO:0000256" key="2">
    <source>
        <dbReference type="ARBA" id="ARBA00022723"/>
    </source>
</evidence>
<sequence length="266" mass="28043">MHLPINTFKQALAEKRAQIGLWVGLANTSAAEALAGAGYDWLLLDGEHAPNDVRSIMAQLQAVAPYPVHPIVRPVQGEVALVKQLLDVGAQTLLVPMIDTPEQAALMVKAMRYAPEGIRGLGSALARASRWNQIADYPQQANAQMCLLVQVETVPGVQNLASIAATEGVDGVFFGPADLSASMGYLGQPNHPEVQRVLLDGIRAVRAAGKAPGILATDPKQAQQYLDAGALFVAVGVDTSLLVRAATELVRQFKQAPAAPKASGGY</sequence>
<dbReference type="InterPro" id="IPR012689">
    <property type="entry name" value="HpaI"/>
</dbReference>
<dbReference type="GO" id="GO:0010124">
    <property type="term" value="P:phenylacetate catabolic process"/>
    <property type="evidence" value="ECO:0007669"/>
    <property type="project" value="InterPro"/>
</dbReference>
<dbReference type="GO" id="GO:0005737">
    <property type="term" value="C:cytoplasm"/>
    <property type="evidence" value="ECO:0007669"/>
    <property type="project" value="UniProtKB-ARBA"/>
</dbReference>
<dbReference type="InterPro" id="IPR050251">
    <property type="entry name" value="HpcH-HpaI_aldolase"/>
</dbReference>
<name>A0A4R6QSH3_9BURK</name>
<dbReference type="Proteomes" id="UP000295361">
    <property type="component" value="Unassembled WGS sequence"/>
</dbReference>
<reference evidence="5 6" key="1">
    <citation type="submission" date="2019-03" db="EMBL/GenBank/DDBJ databases">
        <title>Genomic Encyclopedia of Type Strains, Phase IV (KMG-IV): sequencing the most valuable type-strain genomes for metagenomic binning, comparative biology and taxonomic classification.</title>
        <authorList>
            <person name="Goeker M."/>
        </authorList>
    </citation>
    <scope>NUCLEOTIDE SEQUENCE [LARGE SCALE GENOMIC DNA]</scope>
    <source>
        <strain evidence="5 6">DSM 16998</strain>
    </source>
</reference>
<dbReference type="PANTHER" id="PTHR30502:SF0">
    <property type="entry name" value="PHOSPHOENOLPYRUVATE CARBOXYLASE FAMILY PROTEIN"/>
    <property type="match status" value="1"/>
</dbReference>
<organism evidence="5 6">
    <name type="scientific">Roseateles toxinivorans</name>
    <dbReference type="NCBI Taxonomy" id="270368"/>
    <lineage>
        <taxon>Bacteria</taxon>
        <taxon>Pseudomonadati</taxon>
        <taxon>Pseudomonadota</taxon>
        <taxon>Betaproteobacteria</taxon>
        <taxon>Burkholderiales</taxon>
        <taxon>Sphaerotilaceae</taxon>
        <taxon>Roseateles</taxon>
    </lineage>
</organism>
<evidence type="ECO:0000259" key="4">
    <source>
        <dbReference type="Pfam" id="PF03328"/>
    </source>
</evidence>
<dbReference type="GO" id="GO:0046872">
    <property type="term" value="F:metal ion binding"/>
    <property type="evidence" value="ECO:0007669"/>
    <property type="project" value="UniProtKB-KW"/>
</dbReference>
<dbReference type="EMBL" id="SNXS01000002">
    <property type="protein sequence ID" value="TDP72771.1"/>
    <property type="molecule type" value="Genomic_DNA"/>
</dbReference>
<dbReference type="NCBIfam" id="TIGR02311">
    <property type="entry name" value="HpaI"/>
    <property type="match status" value="1"/>
</dbReference>
<protein>
    <submittedName>
        <fullName evidence="5">2,4-dihydroxyhept-2-enedioate aldolase</fullName>
    </submittedName>
</protein>
<comment type="similarity">
    <text evidence="1">Belongs to the HpcH/HpaI aldolase family.</text>
</comment>
<dbReference type="GO" id="GO:0016832">
    <property type="term" value="F:aldehyde-lyase activity"/>
    <property type="evidence" value="ECO:0007669"/>
    <property type="project" value="TreeGrafter"/>
</dbReference>
<gene>
    <name evidence="5" type="ORF">DES47_102516</name>
</gene>
<dbReference type="SUPFAM" id="SSF51621">
    <property type="entry name" value="Phosphoenolpyruvate/pyruvate domain"/>
    <property type="match status" value="1"/>
</dbReference>
<dbReference type="Gene3D" id="3.20.20.60">
    <property type="entry name" value="Phosphoenolpyruvate-binding domains"/>
    <property type="match status" value="1"/>
</dbReference>
<evidence type="ECO:0000313" key="6">
    <source>
        <dbReference type="Proteomes" id="UP000295361"/>
    </source>
</evidence>
<proteinExistence type="inferred from homology"/>
<dbReference type="InParanoid" id="A0A4R6QSH3"/>
<dbReference type="PANTHER" id="PTHR30502">
    <property type="entry name" value="2-KETO-3-DEOXY-L-RHAMNONATE ALDOLASE"/>
    <property type="match status" value="1"/>
</dbReference>
<feature type="domain" description="HpcH/HpaI aldolase/citrate lyase" evidence="4">
    <location>
        <begin position="18"/>
        <end position="244"/>
    </location>
</feature>
<dbReference type="OrthoDB" id="86160at2"/>
<dbReference type="FunFam" id="3.20.20.60:FF:000004">
    <property type="entry name" value="5-keto-4-deoxy-D-glucarate aldolase"/>
    <property type="match status" value="1"/>
</dbReference>
<accession>A0A4R6QSH3</accession>
<keyword evidence="3" id="KW-0456">Lyase</keyword>
<dbReference type="InterPro" id="IPR015813">
    <property type="entry name" value="Pyrv/PenolPyrv_kinase-like_dom"/>
</dbReference>
<keyword evidence="6" id="KW-1185">Reference proteome</keyword>
<evidence type="ECO:0000256" key="3">
    <source>
        <dbReference type="ARBA" id="ARBA00023239"/>
    </source>
</evidence>
<dbReference type="Pfam" id="PF03328">
    <property type="entry name" value="HpcH_HpaI"/>
    <property type="match status" value="1"/>
</dbReference>
<dbReference type="AlphaFoldDB" id="A0A4R6QSH3"/>
<dbReference type="FunCoup" id="A0A4R6QSH3">
    <property type="interactions" value="277"/>
</dbReference>